<dbReference type="InterPro" id="IPR029001">
    <property type="entry name" value="ITPase-like_fam"/>
</dbReference>
<feature type="binding site" evidence="10">
    <location>
        <position position="184"/>
    </location>
    <ligand>
        <name>substrate</name>
    </ligand>
</feature>
<dbReference type="Gene3D" id="3.90.950.10">
    <property type="match status" value="1"/>
</dbReference>
<comment type="cofactor">
    <cofactor evidence="10">
        <name>Mg(2+)</name>
        <dbReference type="ChEBI" id="CHEBI:18420"/>
    </cofactor>
    <text evidence="10">Binds 1 Mg(2+) ion per subunit.</text>
</comment>
<feature type="binding site" evidence="10">
    <location>
        <begin position="20"/>
        <end position="25"/>
    </location>
    <ligand>
        <name>substrate</name>
    </ligand>
</feature>
<evidence type="ECO:0000256" key="6">
    <source>
        <dbReference type="ARBA" id="ARBA00022842"/>
    </source>
</evidence>
<evidence type="ECO:0000256" key="2">
    <source>
        <dbReference type="ARBA" id="ARBA00011738"/>
    </source>
</evidence>
<dbReference type="GO" id="GO:0035870">
    <property type="term" value="F:dITP diphosphatase activity"/>
    <property type="evidence" value="ECO:0007669"/>
    <property type="project" value="UniProtKB-UniRule"/>
</dbReference>
<dbReference type="GO" id="GO:0009146">
    <property type="term" value="P:purine nucleoside triphosphate catabolic process"/>
    <property type="evidence" value="ECO:0007669"/>
    <property type="project" value="UniProtKB-UniRule"/>
</dbReference>
<evidence type="ECO:0000256" key="7">
    <source>
        <dbReference type="ARBA" id="ARBA00023080"/>
    </source>
</evidence>
<evidence type="ECO:0000256" key="10">
    <source>
        <dbReference type="HAMAP-Rule" id="MF_01405"/>
    </source>
</evidence>
<evidence type="ECO:0000256" key="1">
    <source>
        <dbReference type="ARBA" id="ARBA00008023"/>
    </source>
</evidence>
<dbReference type="EC" id="3.6.1.66" evidence="10"/>
<dbReference type="PANTHER" id="PTHR11067:SF9">
    <property type="entry name" value="INOSINE TRIPHOSPHATE PYROPHOSPHATASE"/>
    <property type="match status" value="1"/>
</dbReference>
<evidence type="ECO:0000313" key="13">
    <source>
        <dbReference type="Proteomes" id="UP000245466"/>
    </source>
</evidence>
<keyword evidence="13" id="KW-1185">Reference proteome</keyword>
<protein>
    <recommendedName>
        <fullName evidence="10">dITP/XTP pyrophosphatase</fullName>
        <ecNumber evidence="10">3.6.1.66</ecNumber>
    </recommendedName>
    <alternativeName>
        <fullName evidence="10">Non-canonical purine NTP pyrophosphatase</fullName>
    </alternativeName>
    <alternativeName>
        <fullName evidence="10">Non-standard purine NTP pyrophosphatase</fullName>
    </alternativeName>
    <alternativeName>
        <fullName evidence="10">Nucleoside-triphosphate diphosphatase</fullName>
    </alternativeName>
    <alternativeName>
        <fullName evidence="10">Nucleoside-triphosphate pyrophosphatase</fullName>
        <shortName evidence="10">NTPase</shortName>
    </alternativeName>
</protein>
<evidence type="ECO:0000256" key="4">
    <source>
        <dbReference type="ARBA" id="ARBA00022741"/>
    </source>
</evidence>
<dbReference type="AlphaFoldDB" id="A0A2U1B5D0"/>
<dbReference type="GO" id="GO:0000166">
    <property type="term" value="F:nucleotide binding"/>
    <property type="evidence" value="ECO:0007669"/>
    <property type="project" value="UniProtKB-KW"/>
</dbReference>
<accession>A0A2U1B5D0</accession>
<comment type="similarity">
    <text evidence="1 10 11">Belongs to the HAM1 NTPase family.</text>
</comment>
<dbReference type="Pfam" id="PF01725">
    <property type="entry name" value="Ham1p_like"/>
    <property type="match status" value="1"/>
</dbReference>
<evidence type="ECO:0000256" key="11">
    <source>
        <dbReference type="RuleBase" id="RU003781"/>
    </source>
</evidence>
<sequence>MLFNPENPDSDNMKELCFATNNKNKVAEVSRMLEGKYKLLTLGDIGCHEELAEDQDTLEGNSRQKAQYVWEKFKVNCFADDTGLEVDAICGEPGVYSARYAGPQRNDADNIRHLLKNLEGHDIRRARFRTSITLYLDGQEYQFEGIVNGQITTEWKGDKGFGYDPVFVPDSHDRTFAEMTPEEKNAISHRGEAIRKLVEFLKAQ</sequence>
<keyword evidence="3 10" id="KW-0479">Metal-binding</keyword>
<keyword evidence="6 10" id="KW-0460">Magnesium</keyword>
<dbReference type="EMBL" id="QEKI01000001">
    <property type="protein sequence ID" value="PVY43822.1"/>
    <property type="molecule type" value="Genomic_DNA"/>
</dbReference>
<dbReference type="HAMAP" id="MF_01405">
    <property type="entry name" value="Non_canon_purine_NTPase"/>
    <property type="match status" value="1"/>
</dbReference>
<organism evidence="12 13">
    <name type="scientific">Pontibacter virosus</name>
    <dbReference type="NCBI Taxonomy" id="1765052"/>
    <lineage>
        <taxon>Bacteria</taxon>
        <taxon>Pseudomonadati</taxon>
        <taxon>Bacteroidota</taxon>
        <taxon>Cytophagia</taxon>
        <taxon>Cytophagales</taxon>
        <taxon>Hymenobacteraceae</taxon>
        <taxon>Pontibacter</taxon>
    </lineage>
</organism>
<dbReference type="GO" id="GO:0009117">
    <property type="term" value="P:nucleotide metabolic process"/>
    <property type="evidence" value="ECO:0007669"/>
    <property type="project" value="UniProtKB-KW"/>
</dbReference>
<keyword evidence="5 10" id="KW-0378">Hydrolase</keyword>
<evidence type="ECO:0000256" key="5">
    <source>
        <dbReference type="ARBA" id="ARBA00022801"/>
    </source>
</evidence>
<dbReference type="GO" id="GO:0036220">
    <property type="term" value="F:ITP diphosphatase activity"/>
    <property type="evidence" value="ECO:0007669"/>
    <property type="project" value="UniProtKB-UniRule"/>
</dbReference>
<comment type="caution">
    <text evidence="10">Lacks conserved residue(s) required for the propagation of feature annotation.</text>
</comment>
<dbReference type="SUPFAM" id="SSF52972">
    <property type="entry name" value="ITPase-like"/>
    <property type="match status" value="1"/>
</dbReference>
<keyword evidence="7 10" id="KW-0546">Nucleotide metabolism</keyword>
<evidence type="ECO:0000256" key="8">
    <source>
        <dbReference type="ARBA" id="ARBA00051875"/>
    </source>
</evidence>
<comment type="catalytic activity">
    <reaction evidence="10">
        <text>ITP + H2O = IMP + diphosphate + H(+)</text>
        <dbReference type="Rhea" id="RHEA:29399"/>
        <dbReference type="ChEBI" id="CHEBI:15377"/>
        <dbReference type="ChEBI" id="CHEBI:15378"/>
        <dbReference type="ChEBI" id="CHEBI:33019"/>
        <dbReference type="ChEBI" id="CHEBI:58053"/>
        <dbReference type="ChEBI" id="CHEBI:61402"/>
        <dbReference type="EC" id="3.6.1.66"/>
    </reaction>
</comment>
<dbReference type="GO" id="GO:0036222">
    <property type="term" value="F:XTP diphosphatase activity"/>
    <property type="evidence" value="ECO:0007669"/>
    <property type="project" value="UniProtKB-UniRule"/>
</dbReference>
<dbReference type="Proteomes" id="UP000245466">
    <property type="component" value="Unassembled WGS sequence"/>
</dbReference>
<feature type="binding site" evidence="10">
    <location>
        <position position="81"/>
    </location>
    <ligand>
        <name>Mg(2+)</name>
        <dbReference type="ChEBI" id="CHEBI:18420"/>
    </ligand>
</feature>
<proteinExistence type="inferred from homology"/>
<dbReference type="InterPro" id="IPR020922">
    <property type="entry name" value="dITP/XTP_pyrophosphatase"/>
</dbReference>
<reference evidence="12 13" key="1">
    <citation type="submission" date="2018-04" db="EMBL/GenBank/DDBJ databases">
        <title>Genomic Encyclopedia of Type Strains, Phase IV (KMG-IV): sequencing the most valuable type-strain genomes for metagenomic binning, comparative biology and taxonomic classification.</title>
        <authorList>
            <person name="Goeker M."/>
        </authorList>
    </citation>
    <scope>NUCLEOTIDE SEQUENCE [LARGE SCALE GENOMIC DNA]</scope>
    <source>
        <strain evidence="12 13">DSM 100231</strain>
    </source>
</reference>
<dbReference type="FunFam" id="3.90.950.10:FF:000001">
    <property type="entry name" value="dITP/XTP pyrophosphatase"/>
    <property type="match status" value="1"/>
</dbReference>
<comment type="function">
    <text evidence="10">Pyrophosphatase that catalyzes the hydrolysis of nucleoside triphosphates to their monophosphate derivatives, with a high preference for the non-canonical purine nucleotides XTP (xanthosine triphosphate), dITP (deoxyinosine triphosphate) and ITP. Seems to function as a house-cleaning enzyme that removes non-canonical purine nucleotides from the nucleotide pool, thus preventing their incorporation into DNA/RNA and avoiding chromosomal lesions.</text>
</comment>
<dbReference type="GO" id="GO:0017111">
    <property type="term" value="F:ribonucleoside triphosphate phosphatase activity"/>
    <property type="evidence" value="ECO:0007669"/>
    <property type="project" value="InterPro"/>
</dbReference>
<feature type="binding site" evidence="10">
    <location>
        <begin position="189"/>
        <end position="190"/>
    </location>
    <ligand>
        <name>substrate</name>
    </ligand>
</feature>
<feature type="binding site" evidence="10">
    <location>
        <begin position="161"/>
        <end position="164"/>
    </location>
    <ligand>
        <name>substrate</name>
    </ligand>
</feature>
<evidence type="ECO:0000256" key="3">
    <source>
        <dbReference type="ARBA" id="ARBA00022723"/>
    </source>
</evidence>
<comment type="subunit">
    <text evidence="2 10">Homodimer.</text>
</comment>
<evidence type="ECO:0000256" key="9">
    <source>
        <dbReference type="ARBA" id="ARBA00052017"/>
    </source>
</evidence>
<comment type="catalytic activity">
    <reaction evidence="8 10">
        <text>dITP + H2O = dIMP + diphosphate + H(+)</text>
        <dbReference type="Rhea" id="RHEA:28342"/>
        <dbReference type="ChEBI" id="CHEBI:15377"/>
        <dbReference type="ChEBI" id="CHEBI:15378"/>
        <dbReference type="ChEBI" id="CHEBI:33019"/>
        <dbReference type="ChEBI" id="CHEBI:61194"/>
        <dbReference type="ChEBI" id="CHEBI:61382"/>
        <dbReference type="EC" id="3.6.1.66"/>
    </reaction>
</comment>
<dbReference type="CDD" id="cd00515">
    <property type="entry name" value="HAM1"/>
    <property type="match status" value="1"/>
</dbReference>
<dbReference type="PANTHER" id="PTHR11067">
    <property type="entry name" value="INOSINE TRIPHOSPHATE PYROPHOSPHATASE/HAM1 PROTEIN"/>
    <property type="match status" value="1"/>
</dbReference>
<gene>
    <name evidence="12" type="ORF">C8E01_101178</name>
</gene>
<feature type="binding site" evidence="10">
    <location>
        <position position="82"/>
    </location>
    <ligand>
        <name>substrate</name>
    </ligand>
</feature>
<dbReference type="InterPro" id="IPR002637">
    <property type="entry name" value="RdgB/HAM1"/>
</dbReference>
<evidence type="ECO:0000313" key="12">
    <source>
        <dbReference type="EMBL" id="PVY43822.1"/>
    </source>
</evidence>
<feature type="active site" description="Proton acceptor" evidence="10">
    <location>
        <position position="81"/>
    </location>
</feature>
<comment type="catalytic activity">
    <reaction evidence="9 10">
        <text>XTP + H2O = XMP + diphosphate + H(+)</text>
        <dbReference type="Rhea" id="RHEA:28610"/>
        <dbReference type="ChEBI" id="CHEBI:15377"/>
        <dbReference type="ChEBI" id="CHEBI:15378"/>
        <dbReference type="ChEBI" id="CHEBI:33019"/>
        <dbReference type="ChEBI" id="CHEBI:57464"/>
        <dbReference type="ChEBI" id="CHEBI:61314"/>
        <dbReference type="EC" id="3.6.1.66"/>
    </reaction>
</comment>
<dbReference type="NCBIfam" id="TIGR00042">
    <property type="entry name" value="RdgB/HAM1 family non-canonical purine NTP pyrophosphatase"/>
    <property type="match status" value="1"/>
</dbReference>
<dbReference type="GO" id="GO:0046872">
    <property type="term" value="F:metal ion binding"/>
    <property type="evidence" value="ECO:0007669"/>
    <property type="project" value="UniProtKB-KW"/>
</dbReference>
<keyword evidence="4 10" id="KW-0547">Nucleotide-binding</keyword>
<dbReference type="GO" id="GO:0005829">
    <property type="term" value="C:cytosol"/>
    <property type="evidence" value="ECO:0007669"/>
    <property type="project" value="TreeGrafter"/>
</dbReference>
<name>A0A2U1B5D0_9BACT</name>
<comment type="caution">
    <text evidence="12">The sequence shown here is derived from an EMBL/GenBank/DDBJ whole genome shotgun (WGS) entry which is preliminary data.</text>
</comment>
<dbReference type="NCBIfam" id="NF011398">
    <property type="entry name" value="PRK14823.1"/>
    <property type="match status" value="1"/>
</dbReference>